<name>A0A9X2RJK2_9PROT</name>
<dbReference type="Proteomes" id="UP001142610">
    <property type="component" value="Unassembled WGS sequence"/>
</dbReference>
<reference evidence="2" key="1">
    <citation type="submission" date="2022-07" db="EMBL/GenBank/DDBJ databases">
        <title>Parvularcula maris sp. nov., an algicidal bacterium isolated from seawater.</title>
        <authorList>
            <person name="Li F."/>
        </authorList>
    </citation>
    <scope>NUCLEOTIDE SEQUENCE</scope>
    <source>
        <strain evidence="2">BGMRC 0090</strain>
    </source>
</reference>
<sequence>MKALMIFALAACSAATSADEGRTVRGVYTAGFEVSEFTPCGAGTALWLETKGTDVWGDHHPGLNGSVILEVEGDIEQKAEQDEDSLELQQGFGHLGAYETRILVTRIVSSEPLPEGQDGC</sequence>
<organism evidence="2 3">
    <name type="scientific">Parvularcula maris</name>
    <dbReference type="NCBI Taxonomy" id="2965077"/>
    <lineage>
        <taxon>Bacteria</taxon>
        <taxon>Pseudomonadati</taxon>
        <taxon>Pseudomonadota</taxon>
        <taxon>Alphaproteobacteria</taxon>
        <taxon>Parvularculales</taxon>
        <taxon>Parvularculaceae</taxon>
        <taxon>Parvularcula</taxon>
    </lineage>
</organism>
<evidence type="ECO:0000313" key="2">
    <source>
        <dbReference type="EMBL" id="MCQ8185941.1"/>
    </source>
</evidence>
<comment type="caution">
    <text evidence="2">The sequence shown here is derived from an EMBL/GenBank/DDBJ whole genome shotgun (WGS) entry which is preliminary data.</text>
</comment>
<accession>A0A9X2RJK2</accession>
<feature type="chain" id="PRO_5040994739" description="NlpE C-terminal OB domain-containing protein" evidence="1">
    <location>
        <begin position="19"/>
        <end position="120"/>
    </location>
</feature>
<protein>
    <recommendedName>
        <fullName evidence="4">NlpE C-terminal OB domain-containing protein</fullName>
    </recommendedName>
</protein>
<keyword evidence="1" id="KW-0732">Signal</keyword>
<evidence type="ECO:0008006" key="4">
    <source>
        <dbReference type="Google" id="ProtNLM"/>
    </source>
</evidence>
<dbReference type="AlphaFoldDB" id="A0A9X2RJK2"/>
<evidence type="ECO:0000256" key="1">
    <source>
        <dbReference type="SAM" id="SignalP"/>
    </source>
</evidence>
<evidence type="ECO:0000313" key="3">
    <source>
        <dbReference type="Proteomes" id="UP001142610"/>
    </source>
</evidence>
<keyword evidence="3" id="KW-1185">Reference proteome</keyword>
<dbReference type="RefSeq" id="WP_256619837.1">
    <property type="nucleotide sequence ID" value="NZ_JANIBC010000009.1"/>
</dbReference>
<dbReference type="EMBL" id="JANIBC010000009">
    <property type="protein sequence ID" value="MCQ8185941.1"/>
    <property type="molecule type" value="Genomic_DNA"/>
</dbReference>
<feature type="signal peptide" evidence="1">
    <location>
        <begin position="1"/>
        <end position="18"/>
    </location>
</feature>
<gene>
    <name evidence="2" type="ORF">NOG11_11125</name>
</gene>
<proteinExistence type="predicted"/>